<proteinExistence type="predicted"/>
<feature type="DNA-binding region" description="H-T-H motif" evidence="6">
    <location>
        <begin position="39"/>
        <end position="58"/>
    </location>
</feature>
<dbReference type="Gene3D" id="1.10.10.60">
    <property type="entry name" value="Homeodomain-like"/>
    <property type="match status" value="1"/>
</dbReference>
<evidence type="ECO:0000256" key="5">
    <source>
        <dbReference type="ARBA" id="ARBA00023163"/>
    </source>
</evidence>
<accession>A0A6M2BM16</accession>
<keyword evidence="9" id="KW-1185">Reference proteome</keyword>
<name>A0A6M2BM16_9GAMM</name>
<evidence type="ECO:0000313" key="8">
    <source>
        <dbReference type="EMBL" id="NGY03732.1"/>
    </source>
</evidence>
<dbReference type="InterPro" id="IPR036271">
    <property type="entry name" value="Tet_transcr_reg_TetR-rel_C_sf"/>
</dbReference>
<dbReference type="PANTHER" id="PTHR30055:SF151">
    <property type="entry name" value="TRANSCRIPTIONAL REGULATORY PROTEIN"/>
    <property type="match status" value="1"/>
</dbReference>
<dbReference type="GO" id="GO:0000976">
    <property type="term" value="F:transcription cis-regulatory region binding"/>
    <property type="evidence" value="ECO:0007669"/>
    <property type="project" value="TreeGrafter"/>
</dbReference>
<keyword evidence="3" id="KW-0805">Transcription regulation</keyword>
<dbReference type="GO" id="GO:0003700">
    <property type="term" value="F:DNA-binding transcription factor activity"/>
    <property type="evidence" value="ECO:0007669"/>
    <property type="project" value="TreeGrafter"/>
</dbReference>
<dbReference type="GO" id="GO:0046677">
    <property type="term" value="P:response to antibiotic"/>
    <property type="evidence" value="ECO:0007669"/>
    <property type="project" value="InterPro"/>
</dbReference>
<dbReference type="InterPro" id="IPR004111">
    <property type="entry name" value="Repressor_TetR_C"/>
</dbReference>
<evidence type="ECO:0000256" key="4">
    <source>
        <dbReference type="ARBA" id="ARBA00023125"/>
    </source>
</evidence>
<evidence type="ECO:0000256" key="3">
    <source>
        <dbReference type="ARBA" id="ARBA00023015"/>
    </source>
</evidence>
<evidence type="ECO:0000256" key="2">
    <source>
        <dbReference type="ARBA" id="ARBA00022491"/>
    </source>
</evidence>
<dbReference type="InterPro" id="IPR009057">
    <property type="entry name" value="Homeodomain-like_sf"/>
</dbReference>
<dbReference type="SUPFAM" id="SSF48498">
    <property type="entry name" value="Tetracyclin repressor-like, C-terminal domain"/>
    <property type="match status" value="1"/>
</dbReference>
<dbReference type="RefSeq" id="WP_166251456.1">
    <property type="nucleotide sequence ID" value="NZ_JAAMOW010000001.1"/>
</dbReference>
<reference evidence="8 9" key="1">
    <citation type="journal article" date="2014" name="Int. J. Syst. Evol. Microbiol.">
        <title>Solimonas terrae sp. nov., isolated from soil.</title>
        <authorList>
            <person name="Kim S.J."/>
            <person name="Moon J.Y."/>
            <person name="Weon H.Y."/>
            <person name="Ahn J.H."/>
            <person name="Chen W.M."/>
            <person name="Kwon S.W."/>
        </authorList>
    </citation>
    <scope>NUCLEOTIDE SEQUENCE [LARGE SCALE GENOMIC DNA]</scope>
    <source>
        <strain evidence="8 9">KIS83-12</strain>
    </source>
</reference>
<evidence type="ECO:0000259" key="7">
    <source>
        <dbReference type="PROSITE" id="PS50977"/>
    </source>
</evidence>
<comment type="caution">
    <text evidence="8">The sequence shown here is derived from an EMBL/GenBank/DDBJ whole genome shotgun (WGS) entry which is preliminary data.</text>
</comment>
<keyword evidence="2" id="KW-0678">Repressor</keyword>
<dbReference type="EMBL" id="JAAMOW010000001">
    <property type="protein sequence ID" value="NGY03732.1"/>
    <property type="molecule type" value="Genomic_DNA"/>
</dbReference>
<dbReference type="AlphaFoldDB" id="A0A6M2BM16"/>
<organism evidence="8 9">
    <name type="scientific">Solimonas terrae</name>
    <dbReference type="NCBI Taxonomy" id="1396819"/>
    <lineage>
        <taxon>Bacteria</taxon>
        <taxon>Pseudomonadati</taxon>
        <taxon>Pseudomonadota</taxon>
        <taxon>Gammaproteobacteria</taxon>
        <taxon>Nevskiales</taxon>
        <taxon>Nevskiaceae</taxon>
        <taxon>Solimonas</taxon>
    </lineage>
</organism>
<dbReference type="Gene3D" id="1.10.357.10">
    <property type="entry name" value="Tetracycline Repressor, domain 2"/>
    <property type="match status" value="1"/>
</dbReference>
<evidence type="ECO:0000256" key="6">
    <source>
        <dbReference type="PROSITE-ProRule" id="PRU00335"/>
    </source>
</evidence>
<keyword evidence="5" id="KW-0804">Transcription</keyword>
<comment type="function">
    <text evidence="1">TetR is the repressor of the tetracycline resistance element; its N-terminal region forms a helix-turn-helix structure and binds DNA. Binding of tetracycline to TetR reduces the repressor affinity for the tetracycline resistance gene (tetA) promoter operator sites.</text>
</comment>
<dbReference type="InterPro" id="IPR050109">
    <property type="entry name" value="HTH-type_TetR-like_transc_reg"/>
</dbReference>
<dbReference type="Proteomes" id="UP000472676">
    <property type="component" value="Unassembled WGS sequence"/>
</dbReference>
<gene>
    <name evidence="8" type="ORF">G7Y85_03065</name>
</gene>
<dbReference type="Pfam" id="PF00440">
    <property type="entry name" value="TetR_N"/>
    <property type="match status" value="1"/>
</dbReference>
<dbReference type="PRINTS" id="PR00400">
    <property type="entry name" value="TETREPRESSOR"/>
</dbReference>
<dbReference type="PROSITE" id="PS50977">
    <property type="entry name" value="HTH_TETR_2"/>
    <property type="match status" value="1"/>
</dbReference>
<sequence length="230" mass="25499">MKASPAPGRRRTRRASLSRERIEQAALALIDDEGLDGFSTRKLGQRLGCEAMSIYHHYPSKAHLFDALVDRIVGMAEIPAQGLDPIERIAALARGWRAMALRHPRFYPLLSVHRMNSAIGVGYLEAVLRAFDDAGLDRETAARMFRVMGYFLAGAALDEISGYAKGPSSMEPVSDTQLARDFPHIASAGAFFSPANFDKTFEFGLRLFLDQLRLRLPSPAKGRVPARRRS</sequence>
<feature type="domain" description="HTH tetR-type" evidence="7">
    <location>
        <begin position="16"/>
        <end position="76"/>
    </location>
</feature>
<dbReference type="PANTHER" id="PTHR30055">
    <property type="entry name" value="HTH-TYPE TRANSCRIPTIONAL REGULATOR RUTR"/>
    <property type="match status" value="1"/>
</dbReference>
<dbReference type="InterPro" id="IPR001647">
    <property type="entry name" value="HTH_TetR"/>
</dbReference>
<dbReference type="SUPFAM" id="SSF46689">
    <property type="entry name" value="Homeodomain-like"/>
    <property type="match status" value="1"/>
</dbReference>
<evidence type="ECO:0000313" key="9">
    <source>
        <dbReference type="Proteomes" id="UP000472676"/>
    </source>
</evidence>
<protein>
    <submittedName>
        <fullName evidence="8">TetR/AcrR family transcriptional regulator</fullName>
    </submittedName>
</protein>
<dbReference type="InterPro" id="IPR003012">
    <property type="entry name" value="Tet_transcr_reg_TetR"/>
</dbReference>
<dbReference type="GO" id="GO:0045892">
    <property type="term" value="P:negative regulation of DNA-templated transcription"/>
    <property type="evidence" value="ECO:0007669"/>
    <property type="project" value="InterPro"/>
</dbReference>
<dbReference type="Pfam" id="PF02909">
    <property type="entry name" value="TetR_C_1"/>
    <property type="match status" value="1"/>
</dbReference>
<evidence type="ECO:0000256" key="1">
    <source>
        <dbReference type="ARBA" id="ARBA00002856"/>
    </source>
</evidence>
<keyword evidence="4 6" id="KW-0238">DNA-binding</keyword>